<reference evidence="2" key="1">
    <citation type="submission" date="2015-01" db="EMBL/GenBank/DDBJ databases">
        <authorList>
            <person name="Durling Mikael"/>
        </authorList>
    </citation>
    <scope>NUCLEOTIDE SEQUENCE</scope>
</reference>
<evidence type="ECO:0000313" key="2">
    <source>
        <dbReference type="EMBL" id="CEO48349.1"/>
    </source>
</evidence>
<organism evidence="2">
    <name type="scientific">Bionectria ochroleuca</name>
    <name type="common">Gliocladium roseum</name>
    <dbReference type="NCBI Taxonomy" id="29856"/>
    <lineage>
        <taxon>Eukaryota</taxon>
        <taxon>Fungi</taxon>
        <taxon>Dikarya</taxon>
        <taxon>Ascomycota</taxon>
        <taxon>Pezizomycotina</taxon>
        <taxon>Sordariomycetes</taxon>
        <taxon>Hypocreomycetidae</taxon>
        <taxon>Hypocreales</taxon>
        <taxon>Bionectriaceae</taxon>
        <taxon>Clonostachys</taxon>
    </lineage>
</organism>
<gene>
    <name evidence="2" type="ORF">BN869_000004406_1</name>
</gene>
<sequence length="78" mass="8613">MLCSTFATRDWHCAAVQDTVTYISRLVATSETACPTHPDSHKPSVLSHPPKCRTIHSFDAAPPPGRPIANSRQDQPRF</sequence>
<evidence type="ECO:0000256" key="1">
    <source>
        <dbReference type="SAM" id="MobiDB-lite"/>
    </source>
</evidence>
<protein>
    <submittedName>
        <fullName evidence="2">Uncharacterized protein</fullName>
    </submittedName>
</protein>
<dbReference type="AlphaFoldDB" id="A0A0B7JTR5"/>
<dbReference type="EMBL" id="CDPU01000010">
    <property type="protein sequence ID" value="CEO48349.1"/>
    <property type="molecule type" value="Genomic_DNA"/>
</dbReference>
<name>A0A0B7JTR5_BIOOC</name>
<feature type="region of interest" description="Disordered" evidence="1">
    <location>
        <begin position="58"/>
        <end position="78"/>
    </location>
</feature>
<accession>A0A0B7JTR5</accession>
<proteinExistence type="predicted"/>